<keyword evidence="1" id="KW-0472">Membrane</keyword>
<evidence type="ECO:0000313" key="2">
    <source>
        <dbReference type="EMBL" id="ADU15347.1"/>
    </source>
</evidence>
<protein>
    <submittedName>
        <fullName evidence="2">Uncharacterized protein</fullName>
    </submittedName>
</protein>
<dbReference type="OrthoDB" id="7174025at2"/>
<keyword evidence="1" id="KW-0812">Transmembrane</keyword>
<dbReference type="RefSeq" id="WP_013481160.1">
    <property type="nucleotide sequence ID" value="NC_014819.1"/>
</dbReference>
<dbReference type="EMBL" id="CP002398">
    <property type="protein sequence ID" value="ADU15347.1"/>
    <property type="molecule type" value="Genomic_DNA"/>
</dbReference>
<dbReference type="KEGG" id="aex:Astex_3730"/>
<keyword evidence="1" id="KW-1133">Transmembrane helix</keyword>
<evidence type="ECO:0000256" key="1">
    <source>
        <dbReference type="SAM" id="Phobius"/>
    </source>
</evidence>
<accession>E8RVS5</accession>
<keyword evidence="2" id="KW-0614">Plasmid</keyword>
<geneLocation type="plasmid" evidence="2 3">
    <name>pASTEX02</name>
</geneLocation>
<reference evidence="3" key="1">
    <citation type="submission" date="2010-12" db="EMBL/GenBank/DDBJ databases">
        <title>Complete sequence of plasmid 2 of Asticcacaulis excentricus CB 48.</title>
        <authorList>
            <consortium name="US DOE Joint Genome Institute"/>
            <person name="Lucas S."/>
            <person name="Copeland A."/>
            <person name="Lapidus A."/>
            <person name="Cheng J.-F."/>
            <person name="Bruce D."/>
            <person name="Goodwin L."/>
            <person name="Pitluck S."/>
            <person name="Teshima H."/>
            <person name="Davenport K."/>
            <person name="Detter J.C."/>
            <person name="Han C."/>
            <person name="Tapia R."/>
            <person name="Land M."/>
            <person name="Hauser L."/>
            <person name="Jeffries C."/>
            <person name="Kyrpides N."/>
            <person name="Ivanova N."/>
            <person name="Ovchinnikova G."/>
            <person name="Brun Y.V."/>
            <person name="Woyke T."/>
        </authorList>
    </citation>
    <scope>NUCLEOTIDE SEQUENCE [LARGE SCALE GENOMIC DNA]</scope>
    <source>
        <strain evidence="3">ATCC 15261 / DSM 4724 / KCTC 12464 / NCIMB 9791 / VKM B-1370 / CB 48</strain>
        <plasmid evidence="3">pASTEX02</plasmid>
    </source>
</reference>
<dbReference type="AlphaFoldDB" id="E8RVS5"/>
<sequence length="252" mass="26562">MLTQGFCPLNKLVYSITMSEGGSSQVHNGQKAFGLLLAVCLHLGLIYVFAVSSSKGLPIDGMDGSEGDLMQGSEIAMDVSLMEATAPMPSPDTPNSTSAVEKFMAMSEATSAETAVALTVAQPRASSLAQALGEELFTPKGAETATGLKTDAATSIVKVEGRDRKTPNDLWKAIEPCWRRIADKDTQPVTLEVTFSPLGNLAKPPVIKRDPTVPLTDKALRSESQAITALSQCGPYLMAYGQSGVVVGFPKP</sequence>
<evidence type="ECO:0000313" key="3">
    <source>
        <dbReference type="Proteomes" id="UP000001492"/>
    </source>
</evidence>
<gene>
    <name evidence="2" type="ordered locus">Astex_3730</name>
</gene>
<organism evidence="2 3">
    <name type="scientific">Asticcacaulis excentricus (strain ATCC 15261 / DSM 4724 / KCTC 12464 / NCIMB 9791 / VKM B-1370 / CB 48)</name>
    <dbReference type="NCBI Taxonomy" id="573065"/>
    <lineage>
        <taxon>Bacteria</taxon>
        <taxon>Pseudomonadati</taxon>
        <taxon>Pseudomonadota</taxon>
        <taxon>Alphaproteobacteria</taxon>
        <taxon>Caulobacterales</taxon>
        <taxon>Caulobacteraceae</taxon>
        <taxon>Asticcacaulis</taxon>
    </lineage>
</organism>
<dbReference type="HOGENOM" id="CLU_1101125_0_0_5"/>
<dbReference type="Proteomes" id="UP000001492">
    <property type="component" value="Plasmid pASTEX02"/>
</dbReference>
<name>E8RVS5_ASTEC</name>
<feature type="transmembrane region" description="Helical" evidence="1">
    <location>
        <begin position="32"/>
        <end position="52"/>
    </location>
</feature>
<keyword evidence="3" id="KW-1185">Reference proteome</keyword>
<proteinExistence type="predicted"/>